<dbReference type="AlphaFoldDB" id="A0A2H0N4B7"/>
<keyword evidence="1" id="KW-1133">Transmembrane helix</keyword>
<feature type="transmembrane region" description="Helical" evidence="1">
    <location>
        <begin position="39"/>
        <end position="54"/>
    </location>
</feature>
<proteinExistence type="predicted"/>
<gene>
    <name evidence="2" type="ORF">COV59_04660</name>
</gene>
<evidence type="ECO:0000313" key="3">
    <source>
        <dbReference type="Proteomes" id="UP000229600"/>
    </source>
</evidence>
<feature type="transmembrane region" description="Helical" evidence="1">
    <location>
        <begin position="12"/>
        <end position="32"/>
    </location>
</feature>
<accession>A0A2H0N4B7</accession>
<keyword evidence="1" id="KW-0472">Membrane</keyword>
<organism evidence="2 3">
    <name type="scientific">Candidatus Magasanikbacteria bacterium CG11_big_fil_rev_8_21_14_0_20_39_34</name>
    <dbReference type="NCBI Taxonomy" id="1974653"/>
    <lineage>
        <taxon>Bacteria</taxon>
        <taxon>Candidatus Magasanikiibacteriota</taxon>
    </lineage>
</organism>
<keyword evidence="1" id="KW-0812">Transmembrane</keyword>
<comment type="caution">
    <text evidence="2">The sequence shown here is derived from an EMBL/GenBank/DDBJ whole genome shotgun (WGS) entry which is preliminary data.</text>
</comment>
<protein>
    <submittedName>
        <fullName evidence="2">Uncharacterized protein</fullName>
    </submittedName>
</protein>
<evidence type="ECO:0000256" key="1">
    <source>
        <dbReference type="SAM" id="Phobius"/>
    </source>
</evidence>
<feature type="transmembrane region" description="Helical" evidence="1">
    <location>
        <begin position="60"/>
        <end position="79"/>
    </location>
</feature>
<dbReference type="Proteomes" id="UP000229600">
    <property type="component" value="Unassembled WGS sequence"/>
</dbReference>
<reference evidence="2 3" key="1">
    <citation type="submission" date="2017-09" db="EMBL/GenBank/DDBJ databases">
        <title>Depth-based differentiation of microbial function through sediment-hosted aquifers and enrichment of novel symbionts in the deep terrestrial subsurface.</title>
        <authorList>
            <person name="Probst A.J."/>
            <person name="Ladd B."/>
            <person name="Jarett J.K."/>
            <person name="Geller-Mcgrath D.E."/>
            <person name="Sieber C.M."/>
            <person name="Emerson J.B."/>
            <person name="Anantharaman K."/>
            <person name="Thomas B.C."/>
            <person name="Malmstrom R."/>
            <person name="Stieglmeier M."/>
            <person name="Klingl A."/>
            <person name="Woyke T."/>
            <person name="Ryan C.M."/>
            <person name="Banfield J.F."/>
        </authorList>
    </citation>
    <scope>NUCLEOTIDE SEQUENCE [LARGE SCALE GENOMIC DNA]</scope>
    <source>
        <strain evidence="2">CG11_big_fil_rev_8_21_14_0_20_39_34</strain>
    </source>
</reference>
<sequence length="84" mass="9827">MTSFFFDNEYMLYLMRLFGTIGLILITTAIFAKKEKKQDWLFVWGGLGLLMYSISLKDPIFIPLQVIFIGASLYEIYTLRNKKS</sequence>
<name>A0A2H0N4B7_9BACT</name>
<evidence type="ECO:0000313" key="2">
    <source>
        <dbReference type="EMBL" id="PIR03733.1"/>
    </source>
</evidence>
<dbReference type="EMBL" id="PCWN01000009">
    <property type="protein sequence ID" value="PIR03733.1"/>
    <property type="molecule type" value="Genomic_DNA"/>
</dbReference>